<dbReference type="InterPro" id="IPR050328">
    <property type="entry name" value="Dev_Immune_Receptor"/>
</dbReference>
<feature type="chain" id="PRO_5034012044" description="LRRCT domain-containing protein" evidence="6">
    <location>
        <begin position="35"/>
        <end position="554"/>
    </location>
</feature>
<dbReference type="SMART" id="SM00364">
    <property type="entry name" value="LRR_BAC"/>
    <property type="match status" value="5"/>
</dbReference>
<dbReference type="SMART" id="SM00369">
    <property type="entry name" value="LRR_TYP"/>
    <property type="match status" value="9"/>
</dbReference>
<dbReference type="InterPro" id="IPR001611">
    <property type="entry name" value="Leu-rich_rpt"/>
</dbReference>
<dbReference type="FunFam" id="3.80.10.10:FF:001164">
    <property type="entry name" value="GH01279p"/>
    <property type="match status" value="1"/>
</dbReference>
<keyword evidence="2 6" id="KW-0732">Signal</keyword>
<reference evidence="8" key="2">
    <citation type="submission" date="2025-08" db="UniProtKB">
        <authorList>
            <consortium name="Ensembl"/>
        </authorList>
    </citation>
    <scope>IDENTIFICATION</scope>
</reference>
<keyword evidence="5" id="KW-1133">Transmembrane helix</keyword>
<reference evidence="8" key="3">
    <citation type="submission" date="2025-09" db="UniProtKB">
        <authorList>
            <consortium name="Ensembl"/>
        </authorList>
    </citation>
    <scope>IDENTIFICATION</scope>
</reference>
<feature type="domain" description="LRRCT" evidence="7">
    <location>
        <begin position="345"/>
        <end position="396"/>
    </location>
</feature>
<dbReference type="GO" id="GO:0031012">
    <property type="term" value="C:extracellular matrix"/>
    <property type="evidence" value="ECO:0007669"/>
    <property type="project" value="TreeGrafter"/>
</dbReference>
<feature type="signal peptide" evidence="6">
    <location>
        <begin position="1"/>
        <end position="34"/>
    </location>
</feature>
<evidence type="ECO:0000256" key="6">
    <source>
        <dbReference type="SAM" id="SignalP"/>
    </source>
</evidence>
<dbReference type="GO" id="GO:0005615">
    <property type="term" value="C:extracellular space"/>
    <property type="evidence" value="ECO:0007669"/>
    <property type="project" value="TreeGrafter"/>
</dbReference>
<gene>
    <name evidence="8" type="primary">LOC114646717</name>
</gene>
<dbReference type="PANTHER" id="PTHR24373:SF262">
    <property type="entry name" value="LEUCINE-RICH REPEAT-CONTAINING PROTEIN 15"/>
    <property type="match status" value="1"/>
</dbReference>
<evidence type="ECO:0000256" key="4">
    <source>
        <dbReference type="ARBA" id="ARBA00023180"/>
    </source>
</evidence>
<evidence type="ECO:0000313" key="8">
    <source>
        <dbReference type="Ensembl" id="ENSECRP00000009418.1"/>
    </source>
</evidence>
<dbReference type="PANTHER" id="PTHR24373">
    <property type="entry name" value="SLIT RELATED LEUCINE-RICH REPEAT NEURONAL PROTEIN"/>
    <property type="match status" value="1"/>
</dbReference>
<dbReference type="GeneTree" id="ENSGT00940000164427"/>
<dbReference type="Ensembl" id="ENSECRT00000009570.1">
    <property type="protein sequence ID" value="ENSECRP00000009418.1"/>
    <property type="gene ID" value="ENSECRG00000006262.1"/>
</dbReference>
<name>A0A8C4S0U9_ERPCA</name>
<keyword evidence="5" id="KW-0812">Transmembrane</keyword>
<evidence type="ECO:0000259" key="7">
    <source>
        <dbReference type="SMART" id="SM00082"/>
    </source>
</evidence>
<sequence length="554" mass="61793">MSSGWAHIVCFCFSRCDMWILLSLLLLAFGSCQSECPINCTCNDEGMVLCLDGSLVSVPATLPPNTTVLFITNSQVRELAAHSFNGLPTLLAQLEQLFLNKNDLYCLPPGIFGSMVHLTELDLSSNHFSAFDEGIFANLSRLRVLNLGRNQLKSLPVNIFRPLSQLLELLNLVELKLHSNLIQSLPPELFHCMPHLVNLTLSKNRLEELPPQTFFHLEFFLSSTDLPTIPAHVFNNMSGLEQLYITLNKRLTVLPKESFRGLSQLKNLKLHTNSLETLEEQLLAPLVNLQTLILHDNQLHSLPSNILQGLSQLTTIDLSNNMLPSLPKELLDSATALQDVQLVGNPWVCNCNILGFVFWLQTHQDKVHNSSALSCSSLGPLHGEVLLKVPMRLVCRIVYSGPKSPVKAPTSTVGLSVPSRSTLFYTPTHKLAATTPLYSSASLTSTLRSGNGQTLQTTLSTRSQSQFHSRATAGLPSRRGAMDVSQRGLLLWVFPVKVPYGRLYLFVYVFLAAFQFVLLVGAIYILCKILQLRRQLRWHLRPVILISVRCKNRE</sequence>
<keyword evidence="5" id="KW-0472">Membrane</keyword>
<feature type="transmembrane region" description="Helical" evidence="5">
    <location>
        <begin position="503"/>
        <end position="527"/>
    </location>
</feature>
<evidence type="ECO:0000256" key="2">
    <source>
        <dbReference type="ARBA" id="ARBA00022729"/>
    </source>
</evidence>
<protein>
    <recommendedName>
        <fullName evidence="7">LRRCT domain-containing protein</fullName>
    </recommendedName>
</protein>
<keyword evidence="1" id="KW-0433">Leucine-rich repeat</keyword>
<keyword evidence="3" id="KW-0677">Repeat</keyword>
<dbReference type="PROSITE" id="PS51450">
    <property type="entry name" value="LRR"/>
    <property type="match status" value="3"/>
</dbReference>
<evidence type="ECO:0000313" key="9">
    <source>
        <dbReference type="Proteomes" id="UP000694620"/>
    </source>
</evidence>
<dbReference type="Proteomes" id="UP000694620">
    <property type="component" value="Chromosome 2"/>
</dbReference>
<evidence type="ECO:0000256" key="3">
    <source>
        <dbReference type="ARBA" id="ARBA00022737"/>
    </source>
</evidence>
<dbReference type="SUPFAM" id="SSF52058">
    <property type="entry name" value="L domain-like"/>
    <property type="match status" value="1"/>
</dbReference>
<reference evidence="8" key="1">
    <citation type="submission" date="2021-06" db="EMBL/GenBank/DDBJ databases">
        <authorList>
            <consortium name="Wellcome Sanger Institute Data Sharing"/>
        </authorList>
    </citation>
    <scope>NUCLEOTIDE SEQUENCE [LARGE SCALE GENOMIC DNA]</scope>
</reference>
<keyword evidence="4" id="KW-0325">Glycoprotein</keyword>
<dbReference type="Pfam" id="PF13855">
    <property type="entry name" value="LRR_8"/>
    <property type="match status" value="3"/>
</dbReference>
<dbReference type="InterPro" id="IPR032675">
    <property type="entry name" value="LRR_dom_sf"/>
</dbReference>
<evidence type="ECO:0000256" key="5">
    <source>
        <dbReference type="SAM" id="Phobius"/>
    </source>
</evidence>
<accession>A0A8C4S0U9</accession>
<keyword evidence="9" id="KW-1185">Reference proteome</keyword>
<organism evidence="8 9">
    <name type="scientific">Erpetoichthys calabaricus</name>
    <name type="common">Rope fish</name>
    <name type="synonym">Calamoichthys calabaricus</name>
    <dbReference type="NCBI Taxonomy" id="27687"/>
    <lineage>
        <taxon>Eukaryota</taxon>
        <taxon>Metazoa</taxon>
        <taxon>Chordata</taxon>
        <taxon>Craniata</taxon>
        <taxon>Vertebrata</taxon>
        <taxon>Euteleostomi</taxon>
        <taxon>Actinopterygii</taxon>
        <taxon>Polypteriformes</taxon>
        <taxon>Polypteridae</taxon>
        <taxon>Erpetoichthys</taxon>
    </lineage>
</organism>
<dbReference type="AlphaFoldDB" id="A0A8C4S0U9"/>
<dbReference type="FunFam" id="3.80.10.10:FF:000770">
    <property type="entry name" value="Uncharacterized protein"/>
    <property type="match status" value="1"/>
</dbReference>
<dbReference type="InterPro" id="IPR000483">
    <property type="entry name" value="Cys-rich_flank_reg_C"/>
</dbReference>
<dbReference type="Gene3D" id="3.80.10.10">
    <property type="entry name" value="Ribonuclease Inhibitor"/>
    <property type="match status" value="3"/>
</dbReference>
<dbReference type="InterPro" id="IPR003591">
    <property type="entry name" value="Leu-rich_rpt_typical-subtyp"/>
</dbReference>
<proteinExistence type="predicted"/>
<dbReference type="SMART" id="SM00082">
    <property type="entry name" value="LRRCT"/>
    <property type="match status" value="1"/>
</dbReference>
<evidence type="ECO:0000256" key="1">
    <source>
        <dbReference type="ARBA" id="ARBA00022614"/>
    </source>
</evidence>